<gene>
    <name evidence="1" type="ORF">CTOB1V02_LOCUS1876</name>
</gene>
<accession>A0A7R8W314</accession>
<dbReference type="AlphaFoldDB" id="A0A7R8W314"/>
<protein>
    <submittedName>
        <fullName evidence="1">Uncharacterized protein</fullName>
    </submittedName>
</protein>
<reference evidence="1" key="1">
    <citation type="submission" date="2020-11" db="EMBL/GenBank/DDBJ databases">
        <authorList>
            <person name="Tran Van P."/>
        </authorList>
    </citation>
    <scope>NUCLEOTIDE SEQUENCE</scope>
</reference>
<sequence length="525" mass="59999">MSSAEEEGFGEDSLDTIFEELKRRIRCATNFANHHQGCTSISSCQDHTPTYPNGKKKNLRRPRQQLIPAKPREHQTIWNYMSSPRNYRLSTTAADTFPHTTEGEEHSPDDVCHHAGRTRRLTSGAASGDNKVWQVSVTCERCRRCILNISFDRPIRTVLQRSASGRPTTAASKEESSNLPYAEISSEGSDEIGLIFSGLTCNNCHNNINFQVSVEPENARELVTSKTQQRPIYENSACHDLKPCYEVMKFNDLLYKLNFKTVKEIAVDKSEAWARKMARRFADGWAPSQSEDKVPCPRGSRVLTSRTRSSLKFRTTSAEHERCGSGVDENQILLSVEEKRFRAPKVNYERDSRGQQKVVYLKPGVNTWPPMYTYSPTAIAASPPTTFPLRNRVHVTRFPSRIVPRLLTFKNDKQFTHAPIHLPYSVLHNVEKELKDPEPEDVALKTALPYSVKKLRMARKSGTKQQRQAELVQRRFRTLAVTTHGHEEGYSYPLQYYRHGQHDSQPFLHAREAKQHIVYQSPDLT</sequence>
<dbReference type="EMBL" id="OB660274">
    <property type="protein sequence ID" value="CAD7223903.1"/>
    <property type="molecule type" value="Genomic_DNA"/>
</dbReference>
<organism evidence="1">
    <name type="scientific">Cyprideis torosa</name>
    <dbReference type="NCBI Taxonomy" id="163714"/>
    <lineage>
        <taxon>Eukaryota</taxon>
        <taxon>Metazoa</taxon>
        <taxon>Ecdysozoa</taxon>
        <taxon>Arthropoda</taxon>
        <taxon>Crustacea</taxon>
        <taxon>Oligostraca</taxon>
        <taxon>Ostracoda</taxon>
        <taxon>Podocopa</taxon>
        <taxon>Podocopida</taxon>
        <taxon>Cytherocopina</taxon>
        <taxon>Cytheroidea</taxon>
        <taxon>Cytherideidae</taxon>
        <taxon>Cyprideis</taxon>
    </lineage>
</organism>
<name>A0A7R8W314_9CRUS</name>
<proteinExistence type="predicted"/>
<evidence type="ECO:0000313" key="1">
    <source>
        <dbReference type="EMBL" id="CAD7223903.1"/>
    </source>
</evidence>